<comment type="similarity">
    <text evidence="3 12">Belongs to the peptidase S10 family.</text>
</comment>
<evidence type="ECO:0000256" key="13">
    <source>
        <dbReference type="SAM" id="MobiDB-lite"/>
    </source>
</evidence>
<dbReference type="FunCoup" id="A0A0L0HP04">
    <property type="interactions" value="237"/>
</dbReference>
<dbReference type="GO" id="GO:0006915">
    <property type="term" value="P:apoptotic process"/>
    <property type="evidence" value="ECO:0007669"/>
    <property type="project" value="UniProtKB-KW"/>
</dbReference>
<evidence type="ECO:0000256" key="6">
    <source>
        <dbReference type="ARBA" id="ARBA00022703"/>
    </source>
</evidence>
<dbReference type="SUPFAM" id="SSF53474">
    <property type="entry name" value="alpha/beta-Hydrolases"/>
    <property type="match status" value="1"/>
</dbReference>
<sequence length="546" mass="61159">MKRAWASFLTTEPAAMSRRSVCLIWIYITAFVLLQSATLTAAAKFCAADYYVQDLPDLQPDVTETFKMHAGHMPVDDAGNWQLFFWLVQARNNLPKDKLVIWLNGGPGCSSMDGMFLENGPFRVTPEGKVVVNPYSWSHNANILYVDQPAGTGLAYTNGTYATSQAQIYITGESYAGMYIPYIASEILMRNRASTQKPPLHLRGITIGNGWMDPLRQYPAYIQYAQHHGLLSGEYLEIAIRNWNSCSPSLQKDEVAKNDECEKIVNQILRQSETGNQYCINMYDIRLRDTGPNQYCGMAWPDGLSAVTQYLHRSDVVAALHATAAHKAWQECDSSVMNALAADRSAPSYKLLPDLLSQIEVTLFSGDQDLICNWFGTRDMISELEWNGGKGFEDTPKMDWYVDDQLAGFYQTAGNLSFVVFYDASHMVPIDKPKEALAMFNGAIRANSTIKSVLTKPGFSETVRQHYYAGGVLLVLMLLGTMAYGAYRLRDRLPFVKSAMQKVGMDTRRSAAGQSSSWREVEGGDEEALFNAEDIEEEHDMRPINR</sequence>
<dbReference type="GO" id="GO:0006508">
    <property type="term" value="P:proteolysis"/>
    <property type="evidence" value="ECO:0007669"/>
    <property type="project" value="UniProtKB-KW"/>
</dbReference>
<keyword evidence="12" id="KW-0645">Protease</keyword>
<dbReference type="EC" id="3.4.16.-" evidence="12"/>
<dbReference type="InParanoid" id="A0A0L0HP04"/>
<dbReference type="VEuPathDB" id="FungiDB:SPPG_01765"/>
<evidence type="ECO:0000256" key="10">
    <source>
        <dbReference type="ARBA" id="ARBA00023136"/>
    </source>
</evidence>
<dbReference type="RefSeq" id="XP_016610719.1">
    <property type="nucleotide sequence ID" value="XM_016750079.1"/>
</dbReference>
<keyword evidence="10 14" id="KW-0472">Membrane</keyword>
<feature type="region of interest" description="Disordered" evidence="13">
    <location>
        <begin position="506"/>
        <end position="546"/>
    </location>
</feature>
<evidence type="ECO:0000256" key="2">
    <source>
        <dbReference type="ARBA" id="ARBA00004393"/>
    </source>
</evidence>
<keyword evidence="9" id="KW-0333">Golgi apparatus</keyword>
<keyword evidence="16" id="KW-1185">Reference proteome</keyword>
<dbReference type="PANTHER" id="PTHR11802:SF190">
    <property type="entry name" value="PHEROMONE-PROCESSING CARBOXYPEPTIDASE KEX1"/>
    <property type="match status" value="1"/>
</dbReference>
<dbReference type="Gene3D" id="3.40.50.1820">
    <property type="entry name" value="alpha/beta hydrolase"/>
    <property type="match status" value="1"/>
</dbReference>
<dbReference type="Pfam" id="PF00450">
    <property type="entry name" value="Peptidase_S10"/>
    <property type="match status" value="2"/>
</dbReference>
<proteinExistence type="inferred from homology"/>
<evidence type="ECO:0000313" key="16">
    <source>
        <dbReference type="Proteomes" id="UP000053201"/>
    </source>
</evidence>
<gene>
    <name evidence="15" type="ORF">SPPG_01765</name>
</gene>
<evidence type="ECO:0000256" key="12">
    <source>
        <dbReference type="RuleBase" id="RU361156"/>
    </source>
</evidence>
<dbReference type="PROSITE" id="PS00131">
    <property type="entry name" value="CARBOXYPEPT_SER_SER"/>
    <property type="match status" value="1"/>
</dbReference>
<keyword evidence="8 14" id="KW-1133">Transmembrane helix</keyword>
<name>A0A0L0HP04_SPIPD</name>
<evidence type="ECO:0000256" key="8">
    <source>
        <dbReference type="ARBA" id="ARBA00022989"/>
    </source>
</evidence>
<accession>A0A0L0HP04</accession>
<dbReference type="GeneID" id="27685406"/>
<evidence type="ECO:0000313" key="15">
    <source>
        <dbReference type="EMBL" id="KND02680.1"/>
    </source>
</evidence>
<dbReference type="EMBL" id="KQ257452">
    <property type="protein sequence ID" value="KND02680.1"/>
    <property type="molecule type" value="Genomic_DNA"/>
</dbReference>
<dbReference type="InterPro" id="IPR001563">
    <property type="entry name" value="Peptidase_S10"/>
</dbReference>
<keyword evidence="4 12" id="KW-0121">Carboxypeptidase</keyword>
<keyword evidence="5 14" id="KW-0812">Transmembrane</keyword>
<dbReference type="InterPro" id="IPR029058">
    <property type="entry name" value="AB_hydrolase_fold"/>
</dbReference>
<dbReference type="PRINTS" id="PR00724">
    <property type="entry name" value="CRBOXYPTASEC"/>
</dbReference>
<evidence type="ECO:0000256" key="5">
    <source>
        <dbReference type="ARBA" id="ARBA00022692"/>
    </source>
</evidence>
<dbReference type="InterPro" id="IPR018202">
    <property type="entry name" value="Ser_caboxypep_ser_AS"/>
</dbReference>
<dbReference type="PANTHER" id="PTHR11802">
    <property type="entry name" value="SERINE PROTEASE FAMILY S10 SERINE CARBOXYPEPTIDASE"/>
    <property type="match status" value="1"/>
</dbReference>
<dbReference type="OMA" id="EMADQFV"/>
<organism evidence="15 16">
    <name type="scientific">Spizellomyces punctatus (strain DAOM BR117)</name>
    <dbReference type="NCBI Taxonomy" id="645134"/>
    <lineage>
        <taxon>Eukaryota</taxon>
        <taxon>Fungi</taxon>
        <taxon>Fungi incertae sedis</taxon>
        <taxon>Chytridiomycota</taxon>
        <taxon>Chytridiomycota incertae sedis</taxon>
        <taxon>Chytridiomycetes</taxon>
        <taxon>Spizellomycetales</taxon>
        <taxon>Spizellomycetaceae</taxon>
        <taxon>Spizellomyces</taxon>
    </lineage>
</organism>
<dbReference type="GO" id="GO:0004185">
    <property type="term" value="F:serine-type carboxypeptidase activity"/>
    <property type="evidence" value="ECO:0007669"/>
    <property type="project" value="UniProtKB-UniRule"/>
</dbReference>
<dbReference type="GO" id="GO:0005794">
    <property type="term" value="C:Golgi apparatus"/>
    <property type="evidence" value="ECO:0007669"/>
    <property type="project" value="UniProtKB-SubCell"/>
</dbReference>
<dbReference type="Proteomes" id="UP000053201">
    <property type="component" value="Unassembled WGS sequence"/>
</dbReference>
<dbReference type="STRING" id="645134.A0A0L0HP04"/>
<comment type="catalytic activity">
    <reaction evidence="1">
        <text>Preferential release of a C-terminal arginine or lysine residue.</text>
        <dbReference type="EC" id="3.4.16.6"/>
    </reaction>
</comment>
<evidence type="ECO:0000256" key="14">
    <source>
        <dbReference type="SAM" id="Phobius"/>
    </source>
</evidence>
<evidence type="ECO:0000256" key="3">
    <source>
        <dbReference type="ARBA" id="ARBA00009431"/>
    </source>
</evidence>
<evidence type="ECO:0000256" key="11">
    <source>
        <dbReference type="ARBA" id="ARBA00023180"/>
    </source>
</evidence>
<keyword evidence="6" id="KW-0053">Apoptosis</keyword>
<feature type="transmembrane region" description="Helical" evidence="14">
    <location>
        <begin position="467"/>
        <end position="487"/>
    </location>
</feature>
<comment type="subcellular location">
    <subcellularLocation>
        <location evidence="2">Golgi apparatus</location>
        <location evidence="2">trans-Golgi network membrane</location>
        <topology evidence="2">Single-pass type I membrane protein</topology>
    </subcellularLocation>
</comment>
<keyword evidence="7" id="KW-0732">Signal</keyword>
<evidence type="ECO:0000256" key="9">
    <source>
        <dbReference type="ARBA" id="ARBA00023034"/>
    </source>
</evidence>
<feature type="compositionally biased region" description="Acidic residues" evidence="13">
    <location>
        <begin position="523"/>
        <end position="538"/>
    </location>
</feature>
<dbReference type="OrthoDB" id="443318at2759"/>
<evidence type="ECO:0000256" key="4">
    <source>
        <dbReference type="ARBA" id="ARBA00022645"/>
    </source>
</evidence>
<keyword evidence="12" id="KW-0378">Hydrolase</keyword>
<reference evidence="15 16" key="1">
    <citation type="submission" date="2009-08" db="EMBL/GenBank/DDBJ databases">
        <title>The Genome Sequence of Spizellomyces punctatus strain DAOM BR117.</title>
        <authorList>
            <consortium name="The Broad Institute Genome Sequencing Platform"/>
            <person name="Russ C."/>
            <person name="Cuomo C."/>
            <person name="Shea T."/>
            <person name="Young S.K."/>
            <person name="Zeng Q."/>
            <person name="Koehrsen M."/>
            <person name="Haas B."/>
            <person name="Borodovsky M."/>
            <person name="Guigo R."/>
            <person name="Alvarado L."/>
            <person name="Berlin A."/>
            <person name="Bochicchio J."/>
            <person name="Borenstein D."/>
            <person name="Chapman S."/>
            <person name="Chen Z."/>
            <person name="Engels R."/>
            <person name="Freedman E."/>
            <person name="Gellesch M."/>
            <person name="Goldberg J."/>
            <person name="Griggs A."/>
            <person name="Gujja S."/>
            <person name="Heiman D."/>
            <person name="Hepburn T."/>
            <person name="Howarth C."/>
            <person name="Jen D."/>
            <person name="Larson L."/>
            <person name="Lewis B."/>
            <person name="Mehta T."/>
            <person name="Park D."/>
            <person name="Pearson M."/>
            <person name="Roberts A."/>
            <person name="Saif S."/>
            <person name="Shenoy N."/>
            <person name="Sisk P."/>
            <person name="Stolte C."/>
            <person name="Sykes S."/>
            <person name="Thomson T."/>
            <person name="Walk T."/>
            <person name="White J."/>
            <person name="Yandava C."/>
            <person name="Burger G."/>
            <person name="Gray M.W."/>
            <person name="Holland P.W.H."/>
            <person name="King N."/>
            <person name="Lang F.B.F."/>
            <person name="Roger A.J."/>
            <person name="Ruiz-Trillo I."/>
            <person name="Lander E."/>
            <person name="Nusbaum C."/>
        </authorList>
    </citation>
    <scope>NUCLEOTIDE SEQUENCE [LARGE SCALE GENOMIC DNA]</scope>
    <source>
        <strain evidence="15 16">DAOM BR117</strain>
    </source>
</reference>
<dbReference type="eggNOG" id="KOG1282">
    <property type="taxonomic scope" value="Eukaryota"/>
</dbReference>
<keyword evidence="11" id="KW-0325">Glycoprotein</keyword>
<dbReference type="AlphaFoldDB" id="A0A0L0HP04"/>
<protein>
    <recommendedName>
        <fullName evidence="12">Carboxypeptidase</fullName>
        <ecNumber evidence="12">3.4.16.-</ecNumber>
    </recommendedName>
</protein>
<evidence type="ECO:0000256" key="7">
    <source>
        <dbReference type="ARBA" id="ARBA00022729"/>
    </source>
</evidence>
<evidence type="ECO:0000256" key="1">
    <source>
        <dbReference type="ARBA" id="ARBA00001003"/>
    </source>
</evidence>